<dbReference type="Pfam" id="PF06253">
    <property type="entry name" value="MTTB"/>
    <property type="match status" value="1"/>
</dbReference>
<evidence type="ECO:0000256" key="3">
    <source>
        <dbReference type="ARBA" id="ARBA00022679"/>
    </source>
</evidence>
<dbReference type="EC" id="2.1.1.-" evidence="4"/>
<gene>
    <name evidence="6" type="ORF">ACFSOZ_37565</name>
</gene>
<dbReference type="RefSeq" id="WP_379106774.1">
    <property type="nucleotide sequence ID" value="NZ_JBHUGZ010000031.1"/>
</dbReference>
<sequence>MVDDAARDSRRERRRGRTGEAGSETSRRPDYRSLKNPFLPQPIFSDDQVAAIHDTALRVLEELGIKVLLPQARELFARAGALVDPDTDMVRLGRDMVTAALTSAPKSIQARAGTRARDLTLELGSMTFLAGCGAPNVTDLERGRRPGTLADFEDLMRLVQHFDVLHMLGPCIEPQDVDNRYRHYAVNRAQLTLSDKFPFVFARGTPQVEDGFEMLRLARGLSEDEFRANAHCYTVINTNSPRQLDIPMAQGIIDFARAGQVSVITPFCLAGAMAPITVAGALTLQHAEALAGLTLAQIVRPGAPVVYGSFSSNVDMKSGAPAFGTPEHVKATLGAGQLARFTGLPWRSGGGSAANISDAQAAHETQFALWGSVLAGATMCIHAAGWLEGGLSVSFEKLVTDVEALQTVAELCAPTPGDSDSIGFEAIAEVQPGGHFFSAGHTMARYRTAFYEPLVADWSNFGNWTQSGSKTASERATGVWRRALADFVPPASAVATAGVLDEFIARRTQEGGAAPVS</sequence>
<evidence type="ECO:0000256" key="2">
    <source>
        <dbReference type="ARBA" id="ARBA00022603"/>
    </source>
</evidence>
<feature type="region of interest" description="Disordered" evidence="5">
    <location>
        <begin position="1"/>
        <end position="34"/>
    </location>
</feature>
<dbReference type="Proteomes" id="UP001597405">
    <property type="component" value="Unassembled WGS sequence"/>
</dbReference>
<dbReference type="GO" id="GO:0032259">
    <property type="term" value="P:methylation"/>
    <property type="evidence" value="ECO:0007669"/>
    <property type="project" value="UniProtKB-KW"/>
</dbReference>
<accession>A0ABW4UM02</accession>
<evidence type="ECO:0000313" key="7">
    <source>
        <dbReference type="Proteomes" id="UP001597405"/>
    </source>
</evidence>
<organism evidence="6 7">
    <name type="scientific">Mesorhizobium newzealandense</name>
    <dbReference type="NCBI Taxonomy" id="1300302"/>
    <lineage>
        <taxon>Bacteria</taxon>
        <taxon>Pseudomonadati</taxon>
        <taxon>Pseudomonadota</taxon>
        <taxon>Alphaproteobacteria</taxon>
        <taxon>Hyphomicrobiales</taxon>
        <taxon>Phyllobacteriaceae</taxon>
        <taxon>Mesorhizobium</taxon>
    </lineage>
</organism>
<evidence type="ECO:0000313" key="6">
    <source>
        <dbReference type="EMBL" id="MFD1988131.1"/>
    </source>
</evidence>
<keyword evidence="7" id="KW-1185">Reference proteome</keyword>
<dbReference type="EMBL" id="JBHUGZ010000031">
    <property type="protein sequence ID" value="MFD1988131.1"/>
    <property type="molecule type" value="Genomic_DNA"/>
</dbReference>
<comment type="similarity">
    <text evidence="1 4">Belongs to the trimethylamine methyltransferase family.</text>
</comment>
<feature type="compositionally biased region" description="Basic and acidic residues" evidence="5">
    <location>
        <begin position="1"/>
        <end position="11"/>
    </location>
</feature>
<dbReference type="Gene3D" id="3.20.20.480">
    <property type="entry name" value="Trimethylamine methyltransferase-like"/>
    <property type="match status" value="1"/>
</dbReference>
<keyword evidence="2 6" id="KW-0489">Methyltransferase</keyword>
<reference evidence="7" key="1">
    <citation type="journal article" date="2019" name="Int. J. Syst. Evol. Microbiol.">
        <title>The Global Catalogue of Microorganisms (GCM) 10K type strain sequencing project: providing services to taxonomists for standard genome sequencing and annotation.</title>
        <authorList>
            <consortium name="The Broad Institute Genomics Platform"/>
            <consortium name="The Broad Institute Genome Sequencing Center for Infectious Disease"/>
            <person name="Wu L."/>
            <person name="Ma J."/>
        </authorList>
    </citation>
    <scope>NUCLEOTIDE SEQUENCE [LARGE SCALE GENOMIC DNA]</scope>
    <source>
        <strain evidence="7">CGMCC 1.16225</strain>
    </source>
</reference>
<dbReference type="InterPro" id="IPR010426">
    <property type="entry name" value="MTTB_MeTrfase"/>
</dbReference>
<dbReference type="GO" id="GO:0008168">
    <property type="term" value="F:methyltransferase activity"/>
    <property type="evidence" value="ECO:0007669"/>
    <property type="project" value="UniProtKB-KW"/>
</dbReference>
<evidence type="ECO:0000256" key="5">
    <source>
        <dbReference type="SAM" id="MobiDB-lite"/>
    </source>
</evidence>
<dbReference type="PIRSF" id="PIRSF037567">
    <property type="entry name" value="MTTB_MeTrfase"/>
    <property type="match status" value="1"/>
</dbReference>
<keyword evidence="3 4" id="KW-0808">Transferase</keyword>
<name>A0ABW4UM02_9HYPH</name>
<protein>
    <recommendedName>
        <fullName evidence="4">Methyltransferase</fullName>
        <ecNumber evidence="4">2.1.1.-</ecNumber>
    </recommendedName>
</protein>
<evidence type="ECO:0000256" key="1">
    <source>
        <dbReference type="ARBA" id="ARBA00007137"/>
    </source>
</evidence>
<proteinExistence type="inferred from homology"/>
<dbReference type="InterPro" id="IPR038601">
    <property type="entry name" value="MttB-like_sf"/>
</dbReference>
<evidence type="ECO:0000256" key="4">
    <source>
        <dbReference type="PIRNR" id="PIRNR037567"/>
    </source>
</evidence>
<comment type="caution">
    <text evidence="6">The sequence shown here is derived from an EMBL/GenBank/DDBJ whole genome shotgun (WGS) entry which is preliminary data.</text>
</comment>